<proteinExistence type="predicted"/>
<accession>A0A813GB37</accession>
<evidence type="ECO:0000313" key="4">
    <source>
        <dbReference type="Proteomes" id="UP000654075"/>
    </source>
</evidence>
<reference evidence="3" key="1">
    <citation type="submission" date="2021-02" db="EMBL/GenBank/DDBJ databases">
        <authorList>
            <person name="Dougan E. K."/>
            <person name="Rhodes N."/>
            <person name="Thang M."/>
            <person name="Chan C."/>
        </authorList>
    </citation>
    <scope>NUCLEOTIDE SEQUENCE</scope>
</reference>
<evidence type="ECO:0000313" key="3">
    <source>
        <dbReference type="EMBL" id="CAE8622143.1"/>
    </source>
</evidence>
<sequence>MAMTRQALKIVCLFSQLSACLGAVVPDVGSTVTISSRQALNAALEAGPNRRMGFLSEANFNTMRPVLSKKVVPVYFTDTDKLYEAVTSEDVLAALISGVPNKTMFSAFSSDLVSPRAFQMLPGSASNDLMHAVDAAVVRTHNGGDLLRVAEANPPFEVTEVHTCRSLEPAKVPFPDASTATGLLKDVLDKKRLRVLAYGTPADKPDWKQDGNYEVDPPVGFWPEYMVAFMAKFRAKYGNDIQLERVWRKAGGTDMVLNGTIHMTEPYYIYETLHDGALKKWSHKFSCIVMGYEQQFFSKRRAKVLTDAVTSDAQCAAALKTCEDKQLMNRITTREELNSKLESGGNVKMGFLSQANFLSVQSMLSTKVEPVIFLSTPQLYEAVVNGSVRAALISGVPDKTNFTVFSTDVISPRAFQTMPGDRSVDLLKALDAVIVRTHNAGELLAAATANPPFQAVEVHTCRADNPSAVPFPAASTATGLLKDVLDSKKLRVLASGTPGNYPDWAQDGNYKATPMTGFWPDYMEFFMTRFRAEYGSDIALERVWQTGTAGTEMVLNGTVHMTEPYYIYESLYMDLPKKWSHEFSCVVMGYQQNFFALKPAMDFTAAGPTCDYQLAACQGSWDIIPVIWEGVEKVSTEILMHSAVALAVEVHIFTGGMEHFPDSCLGAVVPDVDNLAGFFHFGRRPVVVFAVAPKGSTVTISSRQALNAALEAGPNRRMGFFDQPRDQPRSPILPSPYPHRPGSTHPLLPAHMVEEVGGLGGGDFWGGGGWGDSGWGDFRGWEDFLVVRGFLGDSLGGGGEGWGDFWWFLGDSLGGDLLRVAEANPPFEVTEVPFPDASTATGLLKDVLDKKRLRVLAYGTPADKPDWKQDGILEASSGDMYFLLPSLYVLVVDPPVGFWPEYMVAFMAKFRSLWDCGSLTGGEGTIRLRGAHNLEVLTDAVTSDAQCAAALKTCEDKQLMNRITTREELNSKLESGGNVKMGFLSQANFLSVQSMLSTKVEPVIFLSARLNKKSCLYEAVVNGSVRAALISGVPDKTNFTTMPGDRSVDLLKALDAVIAVEVHTCRADNPSAVPFPARSSVRPAETSDVLDSKKLRVLASGTPGNYPDWAQDGNYKATPMTGFWPDYMEFFMTRFRAEYGSDIVLERVWQTGTAGTEMVLNGTVHMTEPYYIYESLYMDLPKKWSHEFSCVVMGYQQNFFALKPAMDFTAAGPTCDYQLAACQGNTAQISAARSHQATFLLAGAVALAVEALLH</sequence>
<name>A0A813GB37_POLGL</name>
<feature type="signal peptide" evidence="2">
    <location>
        <begin position="1"/>
        <end position="22"/>
    </location>
</feature>
<dbReference type="EMBL" id="CAJNNV010027901">
    <property type="protein sequence ID" value="CAE8622143.1"/>
    <property type="molecule type" value="Genomic_DNA"/>
</dbReference>
<dbReference type="Proteomes" id="UP000654075">
    <property type="component" value="Unassembled WGS sequence"/>
</dbReference>
<dbReference type="OrthoDB" id="10251371at2759"/>
<keyword evidence="4" id="KW-1185">Reference proteome</keyword>
<organism evidence="3 4">
    <name type="scientific">Polarella glacialis</name>
    <name type="common">Dinoflagellate</name>
    <dbReference type="NCBI Taxonomy" id="89957"/>
    <lineage>
        <taxon>Eukaryota</taxon>
        <taxon>Sar</taxon>
        <taxon>Alveolata</taxon>
        <taxon>Dinophyceae</taxon>
        <taxon>Suessiales</taxon>
        <taxon>Suessiaceae</taxon>
        <taxon>Polarella</taxon>
    </lineage>
</organism>
<feature type="region of interest" description="Disordered" evidence="1">
    <location>
        <begin position="721"/>
        <end position="740"/>
    </location>
</feature>
<feature type="chain" id="PRO_5032581438" evidence="2">
    <location>
        <begin position="23"/>
        <end position="1254"/>
    </location>
</feature>
<dbReference type="AlphaFoldDB" id="A0A813GB37"/>
<evidence type="ECO:0000256" key="1">
    <source>
        <dbReference type="SAM" id="MobiDB-lite"/>
    </source>
</evidence>
<comment type="caution">
    <text evidence="3">The sequence shown here is derived from an EMBL/GenBank/DDBJ whole genome shotgun (WGS) entry which is preliminary data.</text>
</comment>
<evidence type="ECO:0000256" key="2">
    <source>
        <dbReference type="SAM" id="SignalP"/>
    </source>
</evidence>
<keyword evidence="2" id="KW-0732">Signal</keyword>
<protein>
    <submittedName>
        <fullName evidence="3">Uncharacterized protein</fullName>
    </submittedName>
</protein>
<gene>
    <name evidence="3" type="ORF">PGLA1383_LOCUS39645</name>
</gene>